<sequence>MMNYDNFDAILFDMDGTIFDSETVHRQAWKITAKQYDQEFTDEMYLNFIGMTTPSCMEVAGTWFNSSNGTKNTVDMQLFSESYYQNLHELHQQAVPLKAGFLEYLRFLKTLNKPLGIVTSSARPGVTANFMHYDFYDAFNVVISRDEVSQYKPHPAPYLLACEKLQVDPQRALVFEDSNAGATAALDAGCYVIGIPDLVAFNDEVKSRLYKELGSFGELL</sequence>
<dbReference type="RefSeq" id="WP_101342555.1">
    <property type="nucleotide sequence ID" value="NZ_PJAI02000013.1"/>
</dbReference>
<dbReference type="InterPro" id="IPR023214">
    <property type="entry name" value="HAD_sf"/>
</dbReference>
<dbReference type="CDD" id="cd07505">
    <property type="entry name" value="HAD_BPGM-like"/>
    <property type="match status" value="1"/>
</dbReference>
<dbReference type="InterPro" id="IPR051806">
    <property type="entry name" value="HAD-like_SPP"/>
</dbReference>
<proteinExistence type="predicted"/>
<dbReference type="SUPFAM" id="SSF56784">
    <property type="entry name" value="HAD-like"/>
    <property type="match status" value="1"/>
</dbReference>
<dbReference type="SFLD" id="SFLDS00003">
    <property type="entry name" value="Haloacid_Dehalogenase"/>
    <property type="match status" value="1"/>
</dbReference>
<dbReference type="EMBL" id="PJAI02000013">
    <property type="protein sequence ID" value="TYK65164.1"/>
    <property type="molecule type" value="Genomic_DNA"/>
</dbReference>
<dbReference type="PANTHER" id="PTHR43481">
    <property type="entry name" value="FRUCTOSE-1-PHOSPHATE PHOSPHATASE"/>
    <property type="match status" value="1"/>
</dbReference>
<gene>
    <name evidence="1" type="ORF">CWS31_011875</name>
</gene>
<dbReference type="NCBIfam" id="TIGR01509">
    <property type="entry name" value="HAD-SF-IA-v3"/>
    <property type="match status" value="1"/>
</dbReference>
<keyword evidence="2" id="KW-1185">Reference proteome</keyword>
<dbReference type="InterPro" id="IPR041492">
    <property type="entry name" value="HAD_2"/>
</dbReference>
<dbReference type="SFLD" id="SFLDG01135">
    <property type="entry name" value="C1.5.6:_HAD__Beta-PGM__Phospha"/>
    <property type="match status" value="1"/>
</dbReference>
<dbReference type="InterPro" id="IPR006439">
    <property type="entry name" value="HAD-SF_hydro_IA"/>
</dbReference>
<dbReference type="Gene3D" id="1.10.150.240">
    <property type="entry name" value="Putative phosphatase, domain 2"/>
    <property type="match status" value="1"/>
</dbReference>
<dbReference type="InterPro" id="IPR023198">
    <property type="entry name" value="PGP-like_dom2"/>
</dbReference>
<dbReference type="Proteomes" id="UP000815846">
    <property type="component" value="Unassembled WGS sequence"/>
</dbReference>
<organism evidence="1 2">
    <name type="scientific">Colwellia echini</name>
    <dbReference type="NCBI Taxonomy" id="1982103"/>
    <lineage>
        <taxon>Bacteria</taxon>
        <taxon>Pseudomonadati</taxon>
        <taxon>Pseudomonadota</taxon>
        <taxon>Gammaproteobacteria</taxon>
        <taxon>Alteromonadales</taxon>
        <taxon>Colwelliaceae</taxon>
        <taxon>Colwellia</taxon>
    </lineage>
</organism>
<dbReference type="Gene3D" id="3.40.50.1000">
    <property type="entry name" value="HAD superfamily/HAD-like"/>
    <property type="match status" value="1"/>
</dbReference>
<comment type="caution">
    <text evidence="1">The sequence shown here is derived from an EMBL/GenBank/DDBJ whole genome shotgun (WGS) entry which is preliminary data.</text>
</comment>
<evidence type="ECO:0000313" key="2">
    <source>
        <dbReference type="Proteomes" id="UP000815846"/>
    </source>
</evidence>
<name>A0ABY3MVE4_9GAMM</name>
<dbReference type="InterPro" id="IPR036412">
    <property type="entry name" value="HAD-like_sf"/>
</dbReference>
<dbReference type="PRINTS" id="PR00413">
    <property type="entry name" value="HADHALOGNASE"/>
</dbReference>
<dbReference type="Pfam" id="PF13419">
    <property type="entry name" value="HAD_2"/>
    <property type="match status" value="1"/>
</dbReference>
<dbReference type="SFLD" id="SFLDG01129">
    <property type="entry name" value="C1.5:_HAD__Beta-PGM__Phosphata"/>
    <property type="match status" value="1"/>
</dbReference>
<dbReference type="PANTHER" id="PTHR43481:SF4">
    <property type="entry name" value="GLYCEROL-1-PHOSPHATE PHOSPHOHYDROLASE 1-RELATED"/>
    <property type="match status" value="1"/>
</dbReference>
<accession>A0ABY3MVE4</accession>
<evidence type="ECO:0000313" key="1">
    <source>
        <dbReference type="EMBL" id="TYK65164.1"/>
    </source>
</evidence>
<protein>
    <submittedName>
        <fullName evidence="1">HAD family phosphatase</fullName>
    </submittedName>
</protein>
<reference evidence="1 2" key="1">
    <citation type="submission" date="2019-08" db="EMBL/GenBank/DDBJ databases">
        <title>Microbe sample from Colwellia echini.</title>
        <authorList>
            <person name="Christiansen L."/>
            <person name="Pathiraja D."/>
            <person name="Schultz-Johansen M."/>
            <person name="Choi I.-G."/>
            <person name="Stougaard P."/>
        </authorList>
    </citation>
    <scope>NUCLEOTIDE SEQUENCE [LARGE SCALE GENOMIC DNA]</scope>
    <source>
        <strain evidence="1 2">A3</strain>
    </source>
</reference>